<organism evidence="2 3">
    <name type="scientific">Strongylus vulgaris</name>
    <name type="common">Blood worm</name>
    <dbReference type="NCBI Taxonomy" id="40348"/>
    <lineage>
        <taxon>Eukaryota</taxon>
        <taxon>Metazoa</taxon>
        <taxon>Ecdysozoa</taxon>
        <taxon>Nematoda</taxon>
        <taxon>Chromadorea</taxon>
        <taxon>Rhabditida</taxon>
        <taxon>Rhabditina</taxon>
        <taxon>Rhabditomorpha</taxon>
        <taxon>Strongyloidea</taxon>
        <taxon>Strongylidae</taxon>
        <taxon>Strongylus</taxon>
    </lineage>
</organism>
<gene>
    <name evidence="2" type="ORF">SVUK_LOCUS6879</name>
</gene>
<feature type="domain" description="Carboxylesterase type B" evidence="1">
    <location>
        <begin position="25"/>
        <end position="169"/>
    </location>
</feature>
<proteinExistence type="predicted"/>
<dbReference type="Gene3D" id="3.40.50.1820">
    <property type="entry name" value="alpha/beta hydrolase"/>
    <property type="match status" value="1"/>
</dbReference>
<accession>A0A3P7IF98</accession>
<dbReference type="AlphaFoldDB" id="A0A3P7IF98"/>
<dbReference type="InterPro" id="IPR029058">
    <property type="entry name" value="AB_hydrolase_fold"/>
</dbReference>
<dbReference type="EMBL" id="UYYB01022547">
    <property type="protein sequence ID" value="VDM71881.1"/>
    <property type="molecule type" value="Genomic_DNA"/>
</dbReference>
<evidence type="ECO:0000259" key="1">
    <source>
        <dbReference type="Pfam" id="PF00135"/>
    </source>
</evidence>
<name>A0A3P7IF98_STRVU</name>
<dbReference type="OrthoDB" id="5856135at2759"/>
<evidence type="ECO:0000313" key="3">
    <source>
        <dbReference type="Proteomes" id="UP000270094"/>
    </source>
</evidence>
<dbReference type="InterPro" id="IPR002018">
    <property type="entry name" value="CarbesteraseB"/>
</dbReference>
<sequence length="292" mass="32094">KNTLLIFTNEETSEKILAGLVSSSLNVVVAAIRTGVLGTFANGSFGVSDVLNAAKFLKDNADILYIGNITVWAESVEAETVASALSRAEIERAILINGNSKTRILGRDKFSSRIAHKIVTELECDLPSAAQSLDCLRTKSLSELDKVVKKVLVSFNPFGNPFRPPAIQQPSIPTILGVFRQLPRGKLNHIQSSEKELDTSEYPTDADFDENYSYVDFKRALAGLLPDNSHSGGMGDAEILLIWNMVSFVKKAIAQCLFWSKTASCVDYVRPLVENVTNSWVVGHWLLVMCRQ</sequence>
<keyword evidence="3" id="KW-1185">Reference proteome</keyword>
<evidence type="ECO:0000313" key="2">
    <source>
        <dbReference type="EMBL" id="VDM71881.1"/>
    </source>
</evidence>
<reference evidence="2 3" key="1">
    <citation type="submission" date="2018-11" db="EMBL/GenBank/DDBJ databases">
        <authorList>
            <consortium name="Pathogen Informatics"/>
        </authorList>
    </citation>
    <scope>NUCLEOTIDE SEQUENCE [LARGE SCALE GENOMIC DNA]</scope>
</reference>
<dbReference type="SUPFAM" id="SSF53474">
    <property type="entry name" value="alpha/beta-Hydrolases"/>
    <property type="match status" value="1"/>
</dbReference>
<dbReference type="Pfam" id="PF00135">
    <property type="entry name" value="COesterase"/>
    <property type="match status" value="1"/>
</dbReference>
<dbReference type="Proteomes" id="UP000270094">
    <property type="component" value="Unassembled WGS sequence"/>
</dbReference>
<feature type="non-terminal residue" evidence="2">
    <location>
        <position position="1"/>
    </location>
</feature>
<protein>
    <recommendedName>
        <fullName evidence="1">Carboxylesterase type B domain-containing protein</fullName>
    </recommendedName>
</protein>